<comment type="caution">
    <text evidence="1">The sequence shown here is derived from an EMBL/GenBank/DDBJ whole genome shotgun (WGS) entry which is preliminary data.</text>
</comment>
<protein>
    <recommendedName>
        <fullName evidence="3">DUF3090 domain-containing protein</fullName>
    </recommendedName>
</protein>
<organism evidence="1 2">
    <name type="scientific">Ornithinimicrobium pekingense</name>
    <dbReference type="NCBI Taxonomy" id="384677"/>
    <lineage>
        <taxon>Bacteria</taxon>
        <taxon>Bacillati</taxon>
        <taxon>Actinomycetota</taxon>
        <taxon>Actinomycetes</taxon>
        <taxon>Micrococcales</taxon>
        <taxon>Ornithinimicrobiaceae</taxon>
        <taxon>Ornithinimicrobium</taxon>
    </lineage>
</organism>
<evidence type="ECO:0008006" key="3">
    <source>
        <dbReference type="Google" id="ProtNLM"/>
    </source>
</evidence>
<evidence type="ECO:0000313" key="1">
    <source>
        <dbReference type="EMBL" id="GGK75337.1"/>
    </source>
</evidence>
<dbReference type="Proteomes" id="UP000662111">
    <property type="component" value="Unassembled WGS sequence"/>
</dbReference>
<dbReference type="NCBIfam" id="TIGR03847">
    <property type="entry name" value="conserved hypothetical protein"/>
    <property type="match status" value="1"/>
</dbReference>
<dbReference type="EMBL" id="BMLB01000005">
    <property type="protein sequence ID" value="GGK75337.1"/>
    <property type="molecule type" value="Genomic_DNA"/>
</dbReference>
<proteinExistence type="predicted"/>
<dbReference type="RefSeq" id="WP_022921752.1">
    <property type="nucleotide sequence ID" value="NZ_BMLB01000005.1"/>
</dbReference>
<sequence>MPQSVYDPPQRCVAGSVGPPGQRTFFLQASEGERRTTVSLEKEQVRLLGTSLAELLDQVAPVEGSEEAAAAFVDTAPMDTPFDDDFRIQRLSVAWDAGRHRVVLEAHDRPEPDELVELDPEQDWPWTGLPPQSLVVVLEPARARAFAIRCGAAIEGGRPSCPFCGQPLDPSGHICPRANGYRR</sequence>
<accession>A0ABQ2FCF7</accession>
<dbReference type="InterPro" id="IPR021441">
    <property type="entry name" value="DUF3090"/>
</dbReference>
<keyword evidence="2" id="KW-1185">Reference proteome</keyword>
<name>A0ABQ2FCF7_9MICO</name>
<gene>
    <name evidence="1" type="ORF">GCM10011509_25040</name>
</gene>
<reference evidence="2" key="1">
    <citation type="journal article" date="2019" name="Int. J. Syst. Evol. Microbiol.">
        <title>The Global Catalogue of Microorganisms (GCM) 10K type strain sequencing project: providing services to taxonomists for standard genome sequencing and annotation.</title>
        <authorList>
            <consortium name="The Broad Institute Genomics Platform"/>
            <consortium name="The Broad Institute Genome Sequencing Center for Infectious Disease"/>
            <person name="Wu L."/>
            <person name="Ma J."/>
        </authorList>
    </citation>
    <scope>NUCLEOTIDE SEQUENCE [LARGE SCALE GENOMIC DNA]</scope>
    <source>
        <strain evidence="2">CGMCC 1.5362</strain>
    </source>
</reference>
<dbReference type="Pfam" id="PF11290">
    <property type="entry name" value="DUF3090"/>
    <property type="match status" value="1"/>
</dbReference>
<evidence type="ECO:0000313" key="2">
    <source>
        <dbReference type="Proteomes" id="UP000662111"/>
    </source>
</evidence>